<dbReference type="RefSeq" id="WP_157740560.1">
    <property type="nucleotide sequence ID" value="NZ_CP022743.1"/>
</dbReference>
<dbReference type="Proteomes" id="UP000215002">
    <property type="component" value="Chromosome"/>
</dbReference>
<dbReference type="AlphaFoldDB" id="A0A223NSB2"/>
<proteinExistence type="predicted"/>
<name>A0A223NSB2_9SPHI</name>
<organism evidence="1 2">
    <name type="scientific">Mucilaginibacter xinganensis</name>
    <dbReference type="NCBI Taxonomy" id="1234841"/>
    <lineage>
        <taxon>Bacteria</taxon>
        <taxon>Pseudomonadati</taxon>
        <taxon>Bacteroidota</taxon>
        <taxon>Sphingobacteriia</taxon>
        <taxon>Sphingobacteriales</taxon>
        <taxon>Sphingobacteriaceae</taxon>
        <taxon>Mucilaginibacter</taxon>
    </lineage>
</organism>
<keyword evidence="2" id="KW-1185">Reference proteome</keyword>
<reference evidence="1 2" key="1">
    <citation type="submission" date="2017-08" db="EMBL/GenBank/DDBJ databases">
        <title>Complete genome sequence of Mucilaginibacter sp. strain BJC16-A31.</title>
        <authorList>
            <consortium name="Henan University of Science and Technology"/>
            <person name="You X."/>
        </authorList>
    </citation>
    <scope>NUCLEOTIDE SEQUENCE [LARGE SCALE GENOMIC DNA]</scope>
    <source>
        <strain evidence="1 2">BJC16-A31</strain>
    </source>
</reference>
<sequence>MKNASVIREKLSRDEMKRISGGAQKYQWNCYSGSAGDYYLTCSDVDPTAHCSGCGYSNCSMTGTKCNTITVCVC</sequence>
<evidence type="ECO:0000313" key="2">
    <source>
        <dbReference type="Proteomes" id="UP000215002"/>
    </source>
</evidence>
<dbReference type="OrthoDB" id="9903600at2"/>
<gene>
    <name evidence="1" type="ORF">MuYL_0645</name>
</gene>
<protein>
    <submittedName>
        <fullName evidence="1">Uncharacterized protein</fullName>
    </submittedName>
</protein>
<dbReference type="EMBL" id="CP022743">
    <property type="protein sequence ID" value="ASU32548.1"/>
    <property type="molecule type" value="Genomic_DNA"/>
</dbReference>
<accession>A0A223NSB2</accession>
<evidence type="ECO:0000313" key="1">
    <source>
        <dbReference type="EMBL" id="ASU32548.1"/>
    </source>
</evidence>
<dbReference type="KEGG" id="muc:MuYL_0645"/>